<dbReference type="WBParaSite" id="maker-uti_cns_0007973-snap-gene-0.4-mRNA-1">
    <property type="protein sequence ID" value="maker-uti_cns_0007973-snap-gene-0.4-mRNA-1"/>
    <property type="gene ID" value="maker-uti_cns_0007973-snap-gene-0.4"/>
</dbReference>
<evidence type="ECO:0000256" key="2">
    <source>
        <dbReference type="ARBA" id="ARBA00022741"/>
    </source>
</evidence>
<feature type="region of interest" description="Disordered" evidence="4">
    <location>
        <begin position="151"/>
        <end position="172"/>
    </location>
</feature>
<keyword evidence="5" id="KW-1133">Transmembrane helix</keyword>
<evidence type="ECO:0000256" key="1">
    <source>
        <dbReference type="ARBA" id="ARBA00006270"/>
    </source>
</evidence>
<keyword evidence="6" id="KW-1185">Reference proteome</keyword>
<dbReference type="GO" id="GO:0005770">
    <property type="term" value="C:late endosome"/>
    <property type="evidence" value="ECO:0007669"/>
    <property type="project" value="TreeGrafter"/>
</dbReference>
<dbReference type="GO" id="GO:0045335">
    <property type="term" value="C:phagocytic vesicle"/>
    <property type="evidence" value="ECO:0007669"/>
    <property type="project" value="TreeGrafter"/>
</dbReference>
<keyword evidence="5" id="KW-0472">Membrane</keyword>
<accession>A0A1I8HUL5</accession>
<dbReference type="PANTHER" id="PTHR47981">
    <property type="entry name" value="RAB FAMILY"/>
    <property type="match status" value="1"/>
</dbReference>
<reference evidence="7" key="1">
    <citation type="submission" date="2016-11" db="UniProtKB">
        <authorList>
            <consortium name="WormBaseParasite"/>
        </authorList>
    </citation>
    <scope>IDENTIFICATION</scope>
</reference>
<sequence length="251" mass="27173">WVQDVHDKVMLEDESRIPVVLLANKADLMQQQIADDSIESLSRQLGAVCWFKVSAKDNTGIDEAFLTLVGRLVKISSASSSLAVGGGGRSGVWVQDVRDKLMLEDESRIPVVLLANKLRPMSRFVVLSLAALLLVSTLLVSSASAAVAASGGPPSRPSAASSARQSQSAIVKDENADDSAILPLEYFPLMEPHHRCLFVCRYCYQHNTAGLLHCANNWCLARVKNMLKLPRSAYRECPAMGLVDLAGRSVA</sequence>
<protein>
    <submittedName>
        <fullName evidence="7">Small monomeric GTPase</fullName>
    </submittedName>
</protein>
<feature type="transmembrane region" description="Helical" evidence="5">
    <location>
        <begin position="124"/>
        <end position="149"/>
    </location>
</feature>
<comment type="similarity">
    <text evidence="1">Belongs to the small GTPase superfamily. Rab family.</text>
</comment>
<dbReference type="GO" id="GO:0005764">
    <property type="term" value="C:lysosome"/>
    <property type="evidence" value="ECO:0007669"/>
    <property type="project" value="TreeGrafter"/>
</dbReference>
<dbReference type="PRINTS" id="PR00449">
    <property type="entry name" value="RASTRNSFRMNG"/>
</dbReference>
<dbReference type="InterPro" id="IPR027417">
    <property type="entry name" value="P-loop_NTPase"/>
</dbReference>
<name>A0A1I8HUL5_9PLAT</name>
<dbReference type="Proteomes" id="UP000095280">
    <property type="component" value="Unplaced"/>
</dbReference>
<dbReference type="GO" id="GO:0005525">
    <property type="term" value="F:GTP binding"/>
    <property type="evidence" value="ECO:0007669"/>
    <property type="project" value="UniProtKB-KW"/>
</dbReference>
<dbReference type="GO" id="GO:0003924">
    <property type="term" value="F:GTPase activity"/>
    <property type="evidence" value="ECO:0007669"/>
    <property type="project" value="InterPro"/>
</dbReference>
<dbReference type="GO" id="GO:0090385">
    <property type="term" value="P:phagosome-lysosome fusion"/>
    <property type="evidence" value="ECO:0007669"/>
    <property type="project" value="TreeGrafter"/>
</dbReference>
<dbReference type="PROSITE" id="PS51419">
    <property type="entry name" value="RAB"/>
    <property type="match status" value="1"/>
</dbReference>
<dbReference type="InterPro" id="IPR001806">
    <property type="entry name" value="Small_GTPase"/>
</dbReference>
<dbReference type="PANTHER" id="PTHR47981:SF20">
    <property type="entry name" value="RAS-RELATED PROTEIN RAB-7A"/>
    <property type="match status" value="1"/>
</dbReference>
<evidence type="ECO:0000313" key="7">
    <source>
        <dbReference type="WBParaSite" id="maker-uti_cns_0007973-snap-gene-0.4-mRNA-1"/>
    </source>
</evidence>
<keyword evidence="3" id="KW-0342">GTP-binding</keyword>
<keyword evidence="2" id="KW-0547">Nucleotide-binding</keyword>
<organism evidence="6 7">
    <name type="scientific">Macrostomum lignano</name>
    <dbReference type="NCBI Taxonomy" id="282301"/>
    <lineage>
        <taxon>Eukaryota</taxon>
        <taxon>Metazoa</taxon>
        <taxon>Spiralia</taxon>
        <taxon>Lophotrochozoa</taxon>
        <taxon>Platyhelminthes</taxon>
        <taxon>Rhabditophora</taxon>
        <taxon>Macrostomorpha</taxon>
        <taxon>Macrostomida</taxon>
        <taxon>Macrostomidae</taxon>
        <taxon>Macrostomum</taxon>
    </lineage>
</organism>
<keyword evidence="5" id="KW-0812">Transmembrane</keyword>
<dbReference type="AlphaFoldDB" id="A0A1I8HUL5"/>
<evidence type="ECO:0000256" key="5">
    <source>
        <dbReference type="SAM" id="Phobius"/>
    </source>
</evidence>
<evidence type="ECO:0000256" key="3">
    <source>
        <dbReference type="ARBA" id="ARBA00023134"/>
    </source>
</evidence>
<proteinExistence type="inferred from homology"/>
<dbReference type="Gene3D" id="3.40.50.300">
    <property type="entry name" value="P-loop containing nucleotide triphosphate hydrolases"/>
    <property type="match status" value="1"/>
</dbReference>
<dbReference type="SUPFAM" id="SSF52540">
    <property type="entry name" value="P-loop containing nucleoside triphosphate hydrolases"/>
    <property type="match status" value="1"/>
</dbReference>
<feature type="compositionally biased region" description="Low complexity" evidence="4">
    <location>
        <begin position="151"/>
        <end position="169"/>
    </location>
</feature>
<dbReference type="GO" id="GO:0008333">
    <property type="term" value="P:endosome to lysosome transport"/>
    <property type="evidence" value="ECO:0007669"/>
    <property type="project" value="TreeGrafter"/>
</dbReference>
<dbReference type="Pfam" id="PF00071">
    <property type="entry name" value="Ras"/>
    <property type="match status" value="1"/>
</dbReference>
<evidence type="ECO:0000313" key="6">
    <source>
        <dbReference type="Proteomes" id="UP000095280"/>
    </source>
</evidence>
<evidence type="ECO:0000256" key="4">
    <source>
        <dbReference type="SAM" id="MobiDB-lite"/>
    </source>
</evidence>